<evidence type="ECO:0000259" key="2">
    <source>
        <dbReference type="PROSITE" id="PS50943"/>
    </source>
</evidence>
<dbReference type="Gene3D" id="1.25.40.10">
    <property type="entry name" value="Tetratricopeptide repeat domain"/>
    <property type="match status" value="1"/>
</dbReference>
<gene>
    <name evidence="3" type="ORF">O3V59_06620</name>
</gene>
<dbReference type="SUPFAM" id="SSF48452">
    <property type="entry name" value="TPR-like"/>
    <property type="match status" value="1"/>
</dbReference>
<dbReference type="AlphaFoldDB" id="A0A9X3TPM8"/>
<keyword evidence="4" id="KW-1185">Reference proteome</keyword>
<keyword evidence="1" id="KW-0238">DNA-binding</keyword>
<dbReference type="Gene3D" id="1.10.260.40">
    <property type="entry name" value="lambda repressor-like DNA-binding domains"/>
    <property type="match status" value="1"/>
</dbReference>
<accession>A0A9X3TPM8</accession>
<sequence>MGGNGSALLYTTIGELIRKYRGQASLSITQLANVSGIHKTVISKIENGDTRRPEWKTLKAIAGVLKIPPHQIVEHYVELEQRPDALLELLLEAIELADMRVVSRVALTFLESPREETYTLLERLYHFAGTVTNAEVKLTLYHLIVKYSRERGVPPYIAKGLLQAYLIERLDLKRLEESFRMGEEIIHYVDFLTQEEQILFYYRMALHAHNTKKYQQCIQFCKAGLALETADTELTARAYLAMINSYYFLENFDAVERHLDVFETFDYDFVPDAAKTTRGIVKAKKKDFDAAIPILRNCLDEGSRDIKIHAANELMEVFFQTGEMDSIAELLKREEEILPTNLQTPYKHVSIGRYYQQKAKFQTSIGLVDEGMKSYAISLQAYGTVNALEEIMTCLNDILSFFSKSINLQYIEMIQKVYNEIVSKCKKQEVLG</sequence>
<dbReference type="InterPro" id="IPR011990">
    <property type="entry name" value="TPR-like_helical_dom_sf"/>
</dbReference>
<name>A0A9X3TPM8_9BACL</name>
<dbReference type="SMART" id="SM00530">
    <property type="entry name" value="HTH_XRE"/>
    <property type="match status" value="1"/>
</dbReference>
<dbReference type="PROSITE" id="PS50943">
    <property type="entry name" value="HTH_CROC1"/>
    <property type="match status" value="1"/>
</dbReference>
<dbReference type="Proteomes" id="UP001151071">
    <property type="component" value="Unassembled WGS sequence"/>
</dbReference>
<proteinExistence type="predicted"/>
<dbReference type="InterPro" id="IPR010982">
    <property type="entry name" value="Lambda_DNA-bd_dom_sf"/>
</dbReference>
<dbReference type="GO" id="GO:0005829">
    <property type="term" value="C:cytosol"/>
    <property type="evidence" value="ECO:0007669"/>
    <property type="project" value="TreeGrafter"/>
</dbReference>
<dbReference type="GO" id="GO:0003677">
    <property type="term" value="F:DNA binding"/>
    <property type="evidence" value="ECO:0007669"/>
    <property type="project" value="UniProtKB-KW"/>
</dbReference>
<dbReference type="PANTHER" id="PTHR46797">
    <property type="entry name" value="HTH-TYPE TRANSCRIPTIONAL REGULATOR"/>
    <property type="match status" value="1"/>
</dbReference>
<evidence type="ECO:0000256" key="1">
    <source>
        <dbReference type="ARBA" id="ARBA00023125"/>
    </source>
</evidence>
<protein>
    <submittedName>
        <fullName evidence="3">Helix-turn-helix transcriptional regulator</fullName>
    </submittedName>
</protein>
<dbReference type="CDD" id="cd00093">
    <property type="entry name" value="HTH_XRE"/>
    <property type="match status" value="1"/>
</dbReference>
<dbReference type="RefSeq" id="WP_271139763.1">
    <property type="nucleotide sequence ID" value="NZ_JAPYYP010000005.1"/>
</dbReference>
<dbReference type="InterPro" id="IPR050807">
    <property type="entry name" value="TransReg_Diox_bact_type"/>
</dbReference>
<dbReference type="Pfam" id="PF01381">
    <property type="entry name" value="HTH_3"/>
    <property type="match status" value="1"/>
</dbReference>
<dbReference type="GO" id="GO:0003700">
    <property type="term" value="F:DNA-binding transcription factor activity"/>
    <property type="evidence" value="ECO:0007669"/>
    <property type="project" value="TreeGrafter"/>
</dbReference>
<dbReference type="SUPFAM" id="SSF47413">
    <property type="entry name" value="lambda repressor-like DNA-binding domains"/>
    <property type="match status" value="1"/>
</dbReference>
<dbReference type="PANTHER" id="PTHR46797:SF1">
    <property type="entry name" value="METHYLPHOSPHONATE SYNTHASE"/>
    <property type="match status" value="1"/>
</dbReference>
<evidence type="ECO:0000313" key="4">
    <source>
        <dbReference type="Proteomes" id="UP001151071"/>
    </source>
</evidence>
<dbReference type="EMBL" id="JAPYYP010000005">
    <property type="protein sequence ID" value="MDA5108025.1"/>
    <property type="molecule type" value="Genomic_DNA"/>
</dbReference>
<reference evidence="3" key="1">
    <citation type="submission" date="2022-12" db="EMBL/GenBank/DDBJ databases">
        <title>Draft genome sequence of the thermophilic strain Brevibacillus thermoruber HT42, isolated from Los Humeros, Puebla, Mexico, with biotechnological potential.</title>
        <authorList>
            <person name="Lara Sanchez J."/>
            <person name="Solis Palacios R."/>
            <person name="Bustos Baena A.S."/>
            <person name="Ruz Baez A.E."/>
            <person name="Espinosa Luna G."/>
            <person name="Oliart Ros R.M."/>
        </authorList>
    </citation>
    <scope>NUCLEOTIDE SEQUENCE</scope>
    <source>
        <strain evidence="3">HT42</strain>
    </source>
</reference>
<organism evidence="3 4">
    <name type="scientific">Brevibacillus thermoruber</name>
    <dbReference type="NCBI Taxonomy" id="33942"/>
    <lineage>
        <taxon>Bacteria</taxon>
        <taxon>Bacillati</taxon>
        <taxon>Bacillota</taxon>
        <taxon>Bacilli</taxon>
        <taxon>Bacillales</taxon>
        <taxon>Paenibacillaceae</taxon>
        <taxon>Brevibacillus</taxon>
    </lineage>
</organism>
<feature type="domain" description="HTH cro/C1-type" evidence="2">
    <location>
        <begin position="17"/>
        <end position="72"/>
    </location>
</feature>
<comment type="caution">
    <text evidence="3">The sequence shown here is derived from an EMBL/GenBank/DDBJ whole genome shotgun (WGS) entry which is preliminary data.</text>
</comment>
<evidence type="ECO:0000313" key="3">
    <source>
        <dbReference type="EMBL" id="MDA5108025.1"/>
    </source>
</evidence>
<dbReference type="InterPro" id="IPR001387">
    <property type="entry name" value="Cro/C1-type_HTH"/>
</dbReference>